<evidence type="ECO:0000313" key="1">
    <source>
        <dbReference type="EMBL" id="JAI22636.1"/>
    </source>
</evidence>
<dbReference type="AlphaFoldDB" id="A0A0K8U7T6"/>
<dbReference type="OrthoDB" id="302535at2759"/>
<sequence length="117" mass="13389">MEANMKIELETEMKTEIAAAEPRIGVYKEIRKQISNPQKHKMLTNYPSQADTQTQIPPTQQRTHDYYAEQRQPTTAVRLQAGRCISGNEILIHTQCQWASTQNHKLIPATARSECHS</sequence>
<reference evidence="1" key="1">
    <citation type="submission" date="2015-06" db="EMBL/GenBank/DDBJ databases">
        <authorList>
            <person name="Hoefler B.C."/>
            <person name="Straight P.D."/>
        </authorList>
    </citation>
    <scope>NUCLEOTIDE SEQUENCE</scope>
</reference>
<feature type="non-terminal residue" evidence="1">
    <location>
        <position position="117"/>
    </location>
</feature>
<proteinExistence type="predicted"/>
<organism evidence="1">
    <name type="scientific">Bactrocera latifrons</name>
    <name type="common">Malaysian fruit fly</name>
    <name type="synonym">Chaetodacus latifrons</name>
    <dbReference type="NCBI Taxonomy" id="174628"/>
    <lineage>
        <taxon>Eukaryota</taxon>
        <taxon>Metazoa</taxon>
        <taxon>Ecdysozoa</taxon>
        <taxon>Arthropoda</taxon>
        <taxon>Hexapoda</taxon>
        <taxon>Insecta</taxon>
        <taxon>Pterygota</taxon>
        <taxon>Neoptera</taxon>
        <taxon>Endopterygota</taxon>
        <taxon>Diptera</taxon>
        <taxon>Brachycera</taxon>
        <taxon>Muscomorpha</taxon>
        <taxon>Tephritoidea</taxon>
        <taxon>Tephritidae</taxon>
        <taxon>Bactrocera</taxon>
        <taxon>Bactrocera</taxon>
    </lineage>
</organism>
<protein>
    <submittedName>
        <fullName evidence="1">Uncharacterized protein</fullName>
    </submittedName>
</protein>
<gene>
    <name evidence="1" type="ORF">c0_g1_i1</name>
</gene>
<dbReference type="EMBL" id="GDHF01029678">
    <property type="protein sequence ID" value="JAI22636.1"/>
    <property type="molecule type" value="Transcribed_RNA"/>
</dbReference>
<name>A0A0K8U7T6_BACLA</name>
<accession>A0A0K8U7T6</accession>